<accession>A0ABQ8MTA9</accession>
<dbReference type="Pfam" id="PF00078">
    <property type="entry name" value="RVT_1"/>
    <property type="match status" value="1"/>
</dbReference>
<feature type="domain" description="Core-binding (CB)" evidence="7">
    <location>
        <begin position="1384"/>
        <end position="1467"/>
    </location>
</feature>
<keyword evidence="4" id="KW-0233">DNA recombination</keyword>
<organism evidence="8 9">
    <name type="scientific">Labeo rohita</name>
    <name type="common">Indian major carp</name>
    <name type="synonym">Cyprinus rohita</name>
    <dbReference type="NCBI Taxonomy" id="84645"/>
    <lineage>
        <taxon>Eukaryota</taxon>
        <taxon>Metazoa</taxon>
        <taxon>Chordata</taxon>
        <taxon>Craniata</taxon>
        <taxon>Vertebrata</taxon>
        <taxon>Euteleostomi</taxon>
        <taxon>Actinopterygii</taxon>
        <taxon>Neopterygii</taxon>
        <taxon>Teleostei</taxon>
        <taxon>Ostariophysi</taxon>
        <taxon>Cypriniformes</taxon>
        <taxon>Cyprinidae</taxon>
        <taxon>Labeoninae</taxon>
        <taxon>Labeonini</taxon>
        <taxon>Labeo</taxon>
    </lineage>
</organism>
<evidence type="ECO:0000256" key="3">
    <source>
        <dbReference type="ARBA" id="ARBA00023125"/>
    </source>
</evidence>
<sequence>MDPETLNWMSVFKIDQEVTGQLIAMQSLYEANVTLGCIGLVLVRGGVNGPERGLRERRLQQLCVTGKERQGLQAIHHGPCLYPALVWLSRVIKVHVSSPLLLNCIQSLLKSTLGFWLAHKSTLFSSTCGQLHTQWRDYPAKLLFWDLNFGYLATAHMKARVVEAEVWNLDHVFFVNQSHYSIDITEFQSELCDTQSPFMDTIGMNENCQRLAAVSIILRAAVFTASTPPALQRAPRLSARLCRGSSLGGPGFQKSEFLTAVEDIFPVCLSGRALPGAVVSSPLWTDMIAVSRAWAESTLRQRSRMSHRSFMSRHPLLSSRGKSLSRQGFSAAAARHLGDIQVTMQNVPSAPKAPRTSASPRSPVELPKQYTSPYSGLGISFCAPQEVEMSAAASEGEFDDEADDSAGRYPSAVAAPSETDAELSAMLLRAAKEIGLEVPKTPPADPSRLDDWFLGRAPRHRRALPSAFLPGAPLPSPLSTAVQPGVMRRSLRSSALSRCIYARPALPPGGIGPISPPRACEFSSALAGRTYHAAGQAATALHAMATLQVYQAKVLKHLHERGSDQGAMEELRAATDFALRATKVTARSLGQVMSTIVVQERHLWLTLAQMADVDKSRFLDAPISQGSLFGDTVEDFAQQFSAVQKQTEAIKHILPRRDIPTMSAGPQPPPACRRGRPPPRLPNNQLRPLLRYMTPDWQPDVELAVGERRRPRLRDPSPAGNPEVERIALWGMTTSTSPLPVEGRELSQKESILSPPGFWPRVPSLSSAPEVSPRIRTRSLMSPAREPGKKSPSPSPPPGCPTVVTSVNVPLIPLATRLGAWLQLPSPSRWLIRTVRLGYAIQFTRRPPRYRGVLSTSVHSDTHAAVLRAEVAVLLAKDAIEPVPPAEMKSGFYSPYFIVPKKSGGLRPILDLRALNRSLLRLPLKMLTTKRMLTCIRPQDWFAAIDLKDAYFHVSILPRHRPFLQFAFEGRAYQYKVLPFGLSLSPRVFTKVAEAALSPLWQTGIRILNYLDDWLLIAHSRDLLCEQRDLVLRHLSHLGLQVNREKSKLSPVQRISFLGVELDLVSMTARLTNERAQSVLKCLESFRHKTAVPLKTFQRLLGHMAAAAAVTPLGLLHMRPLQRWLHDRVPRWAWHRGTLRIGVSPQCRRLFSPWSDPAFLQAGVPPGTSLQASCGPRLQWHINCLELLAVLLALRRFRPTLRHKHVLVRTDSTATVAYINRQGGELNRAADQLSRQSTHPGEWRLHPETVQLIWSHFGGGPDRSVCFPRILPLPAVLLPQRGSQQPRQGRTGTQLASRAQVRLSPSEPPCTDTVQDQGGRGAGSAGCAILAHPDLVSRTHFPRGSPSLENPLKERPSFSGDGHNLAPAPRSVEPARLVPGRDASDLSGLPQAVIETITQSRAPSTRQAYALRWGLFVDWCSSRGEDPQRCTVAVVLSFLQEKLERRLSPSTLKVYVAAIAAYHDAVDGTSLGKHQLIVRFLRGARRVNPPRPHPIPSWDLSVALQGLREAPFEPLASVELKYLSLKTALLTALASIKRVGDLQAFSVDEACLEFGPGDSHVILRPRPGYVPKVPTTPFHDQVVNLQALPLEEADPASALLCPVRALRIYVDRTRHFRRTKQLFVCFGGQQKGNAVSKQRLAHWVVDAISLSYQNQGEPCPLGVRAHSTRSVASSYALAHGASLADICRAAGWATPNTFARFYNLRVEAVSSRVLT</sequence>
<dbReference type="InterPro" id="IPR011010">
    <property type="entry name" value="DNA_brk_join_enz"/>
</dbReference>
<dbReference type="CDD" id="cd03714">
    <property type="entry name" value="RT_DIRS1"/>
    <property type="match status" value="1"/>
</dbReference>
<dbReference type="Gene3D" id="1.10.443.10">
    <property type="entry name" value="Intergrase catalytic core"/>
    <property type="match status" value="1"/>
</dbReference>
<dbReference type="InterPro" id="IPR043502">
    <property type="entry name" value="DNA/RNA_pol_sf"/>
</dbReference>
<feature type="region of interest" description="Disordered" evidence="5">
    <location>
        <begin position="391"/>
        <end position="416"/>
    </location>
</feature>
<comment type="similarity">
    <text evidence="1">Belongs to the beta type-B retroviral polymerase family. HERV class-II K(HML-2) pol subfamily.</text>
</comment>
<feature type="region of interest" description="Disordered" evidence="5">
    <location>
        <begin position="659"/>
        <end position="681"/>
    </location>
</feature>
<dbReference type="PANTHER" id="PTHR33066:SF2">
    <property type="entry name" value="FILAGGRIN-2-LIKE"/>
    <property type="match status" value="1"/>
</dbReference>
<evidence type="ECO:0000256" key="2">
    <source>
        <dbReference type="ARBA" id="ARBA00012180"/>
    </source>
</evidence>
<feature type="compositionally biased region" description="Low complexity" evidence="5">
    <location>
        <begin position="1279"/>
        <end position="1295"/>
    </location>
</feature>
<dbReference type="Gene3D" id="3.10.10.10">
    <property type="entry name" value="HIV Type 1 Reverse Transcriptase, subunit A, domain 1"/>
    <property type="match status" value="1"/>
</dbReference>
<feature type="region of interest" description="Disordered" evidence="5">
    <location>
        <begin position="347"/>
        <end position="369"/>
    </location>
</feature>
<dbReference type="Gene3D" id="1.10.150.130">
    <property type="match status" value="1"/>
</dbReference>
<evidence type="ECO:0000259" key="7">
    <source>
        <dbReference type="PROSITE" id="PS51900"/>
    </source>
</evidence>
<comment type="caution">
    <text evidence="8">The sequence shown here is derived from an EMBL/GenBank/DDBJ whole genome shotgun (WGS) entry which is preliminary data.</text>
</comment>
<name>A0ABQ8MTA9_LABRO</name>
<keyword evidence="3" id="KW-0238">DNA-binding</keyword>
<dbReference type="PROSITE" id="PS50878">
    <property type="entry name" value="RT_POL"/>
    <property type="match status" value="1"/>
</dbReference>
<protein>
    <recommendedName>
        <fullName evidence="2">ribonuclease H</fullName>
        <ecNumber evidence="2">3.1.26.4</ecNumber>
    </recommendedName>
</protein>
<feature type="region of interest" description="Disordered" evidence="5">
    <location>
        <begin position="757"/>
        <end position="801"/>
    </location>
</feature>
<dbReference type="InterPro" id="IPR013762">
    <property type="entry name" value="Integrase-like_cat_sf"/>
</dbReference>
<dbReference type="SUPFAM" id="SSF56672">
    <property type="entry name" value="DNA/RNA polymerases"/>
    <property type="match status" value="1"/>
</dbReference>
<dbReference type="Gene3D" id="3.30.70.270">
    <property type="match status" value="1"/>
</dbReference>
<dbReference type="EC" id="3.1.26.4" evidence="2"/>
<dbReference type="SUPFAM" id="SSF56349">
    <property type="entry name" value="DNA breaking-rejoining enzymes"/>
    <property type="match status" value="1"/>
</dbReference>
<dbReference type="SUPFAM" id="SSF47823">
    <property type="entry name" value="lambda integrase-like, N-terminal domain"/>
    <property type="match status" value="1"/>
</dbReference>
<dbReference type="EMBL" id="JACTAM010000003">
    <property type="protein sequence ID" value="KAI2666080.1"/>
    <property type="molecule type" value="Genomic_DNA"/>
</dbReference>
<feature type="domain" description="Reverse transcriptase" evidence="6">
    <location>
        <begin position="880"/>
        <end position="1062"/>
    </location>
</feature>
<evidence type="ECO:0000313" key="9">
    <source>
        <dbReference type="Proteomes" id="UP000830375"/>
    </source>
</evidence>
<dbReference type="InterPro" id="IPR010998">
    <property type="entry name" value="Integrase_recombinase_N"/>
</dbReference>
<dbReference type="InterPro" id="IPR000477">
    <property type="entry name" value="RT_dom"/>
</dbReference>
<dbReference type="InterPro" id="IPR044068">
    <property type="entry name" value="CB"/>
</dbReference>
<reference evidence="8 9" key="1">
    <citation type="submission" date="2022-01" db="EMBL/GenBank/DDBJ databases">
        <title>A high-quality chromosome-level genome assembly of rohu carp, Labeo rohita.</title>
        <authorList>
            <person name="Arick M.A. II"/>
            <person name="Hsu C.-Y."/>
            <person name="Magbanua Z."/>
            <person name="Pechanova O."/>
            <person name="Grover C."/>
            <person name="Miller E."/>
            <person name="Thrash A."/>
            <person name="Ezzel L."/>
            <person name="Alam S."/>
            <person name="Benzie J."/>
            <person name="Hamilton M."/>
            <person name="Karsi A."/>
            <person name="Lawrence M.L."/>
            <person name="Peterson D.G."/>
        </authorList>
    </citation>
    <scope>NUCLEOTIDE SEQUENCE [LARGE SCALE GENOMIC DNA]</scope>
    <source>
        <strain evidence="9">BAU-BD-2019</strain>
        <tissue evidence="8">Blood</tissue>
    </source>
</reference>
<keyword evidence="9" id="KW-1185">Reference proteome</keyword>
<dbReference type="PANTHER" id="PTHR33066">
    <property type="entry name" value="INTEGRASE_SAM-LIKE_N DOMAIN-CONTAINING PROTEIN"/>
    <property type="match status" value="1"/>
</dbReference>
<evidence type="ECO:0000259" key="6">
    <source>
        <dbReference type="PROSITE" id="PS50878"/>
    </source>
</evidence>
<dbReference type="Proteomes" id="UP000830375">
    <property type="component" value="Unassembled WGS sequence"/>
</dbReference>
<evidence type="ECO:0000256" key="4">
    <source>
        <dbReference type="ARBA" id="ARBA00023172"/>
    </source>
</evidence>
<feature type="region of interest" description="Disordered" evidence="5">
    <location>
        <begin position="1279"/>
        <end position="1323"/>
    </location>
</feature>
<evidence type="ECO:0000313" key="8">
    <source>
        <dbReference type="EMBL" id="KAI2666080.1"/>
    </source>
</evidence>
<gene>
    <name evidence="8" type="ORF">H4Q32_009852</name>
</gene>
<dbReference type="InterPro" id="IPR043128">
    <property type="entry name" value="Rev_trsase/Diguanyl_cyclase"/>
</dbReference>
<evidence type="ECO:0000256" key="5">
    <source>
        <dbReference type="SAM" id="MobiDB-lite"/>
    </source>
</evidence>
<proteinExistence type="inferred from homology"/>
<evidence type="ECO:0000256" key="1">
    <source>
        <dbReference type="ARBA" id="ARBA00010879"/>
    </source>
</evidence>
<dbReference type="PROSITE" id="PS51900">
    <property type="entry name" value="CB"/>
    <property type="match status" value="1"/>
</dbReference>
<feature type="region of interest" description="Disordered" evidence="5">
    <location>
        <begin position="1338"/>
        <end position="1375"/>
    </location>
</feature>